<gene>
    <name evidence="2" type="ORF">GCM10010862_10080</name>
</gene>
<sequence length="69" mass="7299">MTIVRPMQKQSQPLIWGAWGGIVGGVAGAIAQYLGELPEGQNAAGLAAGGFFLLWVFANVKNRMASRKP</sequence>
<feature type="transmembrane region" description="Helical" evidence="1">
    <location>
        <begin position="14"/>
        <end position="34"/>
    </location>
</feature>
<keyword evidence="1" id="KW-1133">Transmembrane helix</keyword>
<accession>A0ABQ5W1K3</accession>
<name>A0ABQ5W1K3_9HYPH</name>
<evidence type="ECO:0008006" key="4">
    <source>
        <dbReference type="Google" id="ProtNLM"/>
    </source>
</evidence>
<dbReference type="EMBL" id="BSNS01000006">
    <property type="protein sequence ID" value="GLQ53749.1"/>
    <property type="molecule type" value="Genomic_DNA"/>
</dbReference>
<keyword evidence="1" id="KW-0472">Membrane</keyword>
<comment type="caution">
    <text evidence="2">The sequence shown here is derived from an EMBL/GenBank/DDBJ whole genome shotgun (WGS) entry which is preliminary data.</text>
</comment>
<keyword evidence="1" id="KW-0812">Transmembrane</keyword>
<evidence type="ECO:0000313" key="2">
    <source>
        <dbReference type="EMBL" id="GLQ53749.1"/>
    </source>
</evidence>
<proteinExistence type="predicted"/>
<dbReference type="Proteomes" id="UP001156691">
    <property type="component" value="Unassembled WGS sequence"/>
</dbReference>
<feature type="transmembrane region" description="Helical" evidence="1">
    <location>
        <begin position="40"/>
        <end position="60"/>
    </location>
</feature>
<protein>
    <recommendedName>
        <fullName evidence="4">GlsB/YeaQ/YmgE family stress response membrane protein</fullName>
    </recommendedName>
</protein>
<keyword evidence="3" id="KW-1185">Reference proteome</keyword>
<reference evidence="3" key="1">
    <citation type="journal article" date="2019" name="Int. J. Syst. Evol. Microbiol.">
        <title>The Global Catalogue of Microorganisms (GCM) 10K type strain sequencing project: providing services to taxonomists for standard genome sequencing and annotation.</title>
        <authorList>
            <consortium name="The Broad Institute Genomics Platform"/>
            <consortium name="The Broad Institute Genome Sequencing Center for Infectious Disease"/>
            <person name="Wu L."/>
            <person name="Ma J."/>
        </authorList>
    </citation>
    <scope>NUCLEOTIDE SEQUENCE [LARGE SCALE GENOMIC DNA]</scope>
    <source>
        <strain evidence="3">NBRC 112416</strain>
    </source>
</reference>
<evidence type="ECO:0000256" key="1">
    <source>
        <dbReference type="SAM" id="Phobius"/>
    </source>
</evidence>
<organism evidence="2 3">
    <name type="scientific">Devosia nitrariae</name>
    <dbReference type="NCBI Taxonomy" id="2071872"/>
    <lineage>
        <taxon>Bacteria</taxon>
        <taxon>Pseudomonadati</taxon>
        <taxon>Pseudomonadota</taxon>
        <taxon>Alphaproteobacteria</taxon>
        <taxon>Hyphomicrobiales</taxon>
        <taxon>Devosiaceae</taxon>
        <taxon>Devosia</taxon>
    </lineage>
</organism>
<evidence type="ECO:0000313" key="3">
    <source>
        <dbReference type="Proteomes" id="UP001156691"/>
    </source>
</evidence>
<dbReference type="RefSeq" id="WP_284339198.1">
    <property type="nucleotide sequence ID" value="NZ_BSNS01000006.1"/>
</dbReference>